<gene>
    <name evidence="3" type="ORF">CYU10_000535</name>
</gene>
<evidence type="ECO:0008006" key="5">
    <source>
        <dbReference type="Google" id="ProtNLM"/>
    </source>
</evidence>
<dbReference type="PANTHER" id="PTHR36449:SF1">
    <property type="entry name" value="ACETYLTRANSFERASE"/>
    <property type="match status" value="1"/>
</dbReference>
<name>A0A2N5WBP8_LACLL</name>
<dbReference type="PANTHER" id="PTHR36449">
    <property type="entry name" value="ACETYLTRANSFERASE-RELATED"/>
    <property type="match status" value="1"/>
</dbReference>
<organism evidence="3 4">
    <name type="scientific">Lactococcus lactis subsp. lactis</name>
    <name type="common">Streptococcus lactis</name>
    <dbReference type="NCBI Taxonomy" id="1360"/>
    <lineage>
        <taxon>Bacteria</taxon>
        <taxon>Bacillati</taxon>
        <taxon>Bacillota</taxon>
        <taxon>Bacilli</taxon>
        <taxon>Lactobacillales</taxon>
        <taxon>Streptococcaceae</taxon>
        <taxon>Lactococcus</taxon>
    </lineage>
</organism>
<dbReference type="Proteomes" id="UP000234865">
    <property type="component" value="Unassembled WGS sequence"/>
</dbReference>
<evidence type="ECO:0000256" key="2">
    <source>
        <dbReference type="ARBA" id="ARBA00023315"/>
    </source>
</evidence>
<keyword evidence="1" id="KW-0808">Transferase</keyword>
<evidence type="ECO:0000256" key="1">
    <source>
        <dbReference type="ARBA" id="ARBA00022679"/>
    </source>
</evidence>
<evidence type="ECO:0000313" key="3">
    <source>
        <dbReference type="EMBL" id="PLW59662.1"/>
    </source>
</evidence>
<evidence type="ECO:0000313" key="4">
    <source>
        <dbReference type="Proteomes" id="UP000234865"/>
    </source>
</evidence>
<reference evidence="4" key="1">
    <citation type="submission" date="2016-08" db="EMBL/GenBank/DDBJ databases">
        <title>Comparative genomics of Lactococcus lactis strain WFLU12 isolated from the gastrointestinal tract of wild olive flounder (Paralichythys olivaceus).</title>
        <authorList>
            <person name="Nguyen T.L."/>
            <person name="Kim D.-H."/>
        </authorList>
    </citation>
    <scope>NUCLEOTIDE SEQUENCE [LARGE SCALE GENOMIC DNA]</scope>
    <source>
        <strain evidence="4">WFLU12</strain>
    </source>
</reference>
<dbReference type="GO" id="GO:0016746">
    <property type="term" value="F:acyltransferase activity"/>
    <property type="evidence" value="ECO:0007669"/>
    <property type="project" value="UniProtKB-KW"/>
</dbReference>
<proteinExistence type="predicted"/>
<protein>
    <recommendedName>
        <fullName evidence="5">Phage protein</fullName>
    </recommendedName>
</protein>
<dbReference type="Gene3D" id="3.40.630.30">
    <property type="match status" value="1"/>
</dbReference>
<dbReference type="RefSeq" id="WP_081041284.1">
    <property type="nucleotide sequence ID" value="NZ_LKLE01000039.1"/>
</dbReference>
<sequence>MNVGINIIMLGDLISSISIDDVKGVLRTFKGIPLENGVHDVETFLHTKAIDFERSSLATTYLIFDEETNIMLGFFSLANKPLTMSEKNFAKLSNNQQRKLNQSGRRIGTKYQINSFLIGQLGKNYSEKVADAKSSISGKELLTLAYDKVLEASRIISTKYVWLECEELPYLDRFYRSFGFVPIQDYISENGLKVMLLKIKSKK</sequence>
<keyword evidence="2" id="KW-0012">Acyltransferase</keyword>
<dbReference type="AlphaFoldDB" id="A0A2N5WBP8"/>
<dbReference type="EMBL" id="PKRZ01000001">
    <property type="protein sequence ID" value="PLW59662.1"/>
    <property type="molecule type" value="Genomic_DNA"/>
</dbReference>
<comment type="caution">
    <text evidence="3">The sequence shown here is derived from an EMBL/GenBank/DDBJ whole genome shotgun (WGS) entry which is preliminary data.</text>
</comment>
<accession>A0A2N5WBP8</accession>